<dbReference type="EMBL" id="JAUKVY010000001">
    <property type="protein sequence ID" value="MDO1531092.1"/>
    <property type="molecule type" value="Genomic_DNA"/>
</dbReference>
<dbReference type="InterPro" id="IPR002937">
    <property type="entry name" value="Amino_oxidase"/>
</dbReference>
<dbReference type="PRINTS" id="PR00757">
    <property type="entry name" value="AMINEOXDASEF"/>
</dbReference>
<dbReference type="Gene3D" id="3.30.70.1990">
    <property type="match status" value="1"/>
</dbReference>
<dbReference type="RefSeq" id="WP_301803121.1">
    <property type="nucleotide sequence ID" value="NZ_JAUJZH010000001.1"/>
</dbReference>
<evidence type="ECO:0000313" key="5">
    <source>
        <dbReference type="Proteomes" id="UP001169027"/>
    </source>
</evidence>
<dbReference type="InterPro" id="IPR036188">
    <property type="entry name" value="FAD/NAD-bd_sf"/>
</dbReference>
<keyword evidence="2" id="KW-0560">Oxidoreductase</keyword>
<dbReference type="PANTHER" id="PTHR42923:SF17">
    <property type="entry name" value="AMINE OXIDASE DOMAIN-CONTAINING PROTEIN"/>
    <property type="match status" value="1"/>
</dbReference>
<evidence type="ECO:0000256" key="1">
    <source>
        <dbReference type="ARBA" id="ARBA00001974"/>
    </source>
</evidence>
<dbReference type="Gene3D" id="3.50.50.60">
    <property type="entry name" value="FAD/NAD(P)-binding domain"/>
    <property type="match status" value="1"/>
</dbReference>
<dbReference type="InterPro" id="IPR050464">
    <property type="entry name" value="Zeta_carotene_desat/Oxidored"/>
</dbReference>
<dbReference type="SUPFAM" id="SSF51905">
    <property type="entry name" value="FAD/NAD(P)-binding domain"/>
    <property type="match status" value="1"/>
</dbReference>
<evidence type="ECO:0000259" key="3">
    <source>
        <dbReference type="Pfam" id="PF01593"/>
    </source>
</evidence>
<reference evidence="4" key="1">
    <citation type="submission" date="2023-06" db="EMBL/GenBank/DDBJ databases">
        <authorList>
            <person name="Jiang Y."/>
            <person name="Liu Q."/>
        </authorList>
    </citation>
    <scope>NUCLEOTIDE SEQUENCE</scope>
    <source>
        <strain evidence="4">CGMCC 1.12090</strain>
    </source>
</reference>
<accession>A0ABT8RYJ4</accession>
<gene>
    <name evidence="4" type="ORF">Q2T77_02230</name>
</gene>
<dbReference type="Pfam" id="PF01593">
    <property type="entry name" value="Amino_oxidase"/>
    <property type="match status" value="1"/>
</dbReference>
<comment type="caution">
    <text evidence="4">The sequence shown here is derived from an EMBL/GenBank/DDBJ whole genome shotgun (WGS) entry which is preliminary data.</text>
</comment>
<evidence type="ECO:0000256" key="2">
    <source>
        <dbReference type="ARBA" id="ARBA00023002"/>
    </source>
</evidence>
<protein>
    <submittedName>
        <fullName evidence="4">FAD-dependent oxidoreductase</fullName>
    </submittedName>
</protein>
<dbReference type="PANTHER" id="PTHR42923">
    <property type="entry name" value="PROTOPORPHYRINOGEN OXIDASE"/>
    <property type="match status" value="1"/>
</dbReference>
<organism evidence="4 5">
    <name type="scientific">Variovorax ginsengisoli</name>
    <dbReference type="NCBI Taxonomy" id="363844"/>
    <lineage>
        <taxon>Bacteria</taxon>
        <taxon>Pseudomonadati</taxon>
        <taxon>Pseudomonadota</taxon>
        <taxon>Betaproteobacteria</taxon>
        <taxon>Burkholderiales</taxon>
        <taxon>Comamonadaceae</taxon>
        <taxon>Variovorax</taxon>
    </lineage>
</organism>
<sequence length="456" mass="49985">MTTHFAPDGVTATRAADRPTLDIAVIGSGISGLAAAWLLSQKHRVTLFEADQRAGGHSHTVDVPAIGGPIAVDTGFIVYNEAAYPNLSALLAHLKVPTQPCEMSFGVSLDDGALEYSGSGLRGLFAQPSNLASPRFWSMLRDLVRFYRQAPGDAGRIGMLPLDAYLDQRGYGRAFRDDHLYPMAAAIWSTPAAQIGSYPTEAFVRFCENHQLLHLGQRDAWRTVQGGSRSYVRRITGLLGERLRLDSAAIEVRRGEQCAFVRSALGAEAERFDHVVIATHADQALRLLPDASLDEKRLLGAFRYSRNRAVLHSDPALMPHRRAVWSSWNYAADRRRPDALSVTYWMNRLQGIPEATPLFLTLNPMRDPAAGHLIRSEVYEHPMFDAAAIRAQAGLWSLQGRGRTWFCGAYFGSGFHEDGLQAGLAVAEAVGQVRRPWSVANESGRLRLPTAGSTVA</sequence>
<proteinExistence type="predicted"/>
<comment type="cofactor">
    <cofactor evidence="1">
        <name>FAD</name>
        <dbReference type="ChEBI" id="CHEBI:57692"/>
    </cofactor>
</comment>
<dbReference type="InterPro" id="IPR001613">
    <property type="entry name" value="Flavin_amine_oxidase"/>
</dbReference>
<keyword evidence="5" id="KW-1185">Reference proteome</keyword>
<dbReference type="Gene3D" id="1.10.405.20">
    <property type="match status" value="1"/>
</dbReference>
<feature type="domain" description="Amine oxidase" evidence="3">
    <location>
        <begin position="30"/>
        <end position="296"/>
    </location>
</feature>
<evidence type="ECO:0000313" key="4">
    <source>
        <dbReference type="EMBL" id="MDO1531092.1"/>
    </source>
</evidence>
<name>A0ABT8RYJ4_9BURK</name>
<dbReference type="Proteomes" id="UP001169027">
    <property type="component" value="Unassembled WGS sequence"/>
</dbReference>